<organism evidence="1 2">
    <name type="scientific">Gulosibacter molinativorax</name>
    <dbReference type="NCBI Taxonomy" id="256821"/>
    <lineage>
        <taxon>Bacteria</taxon>
        <taxon>Bacillati</taxon>
        <taxon>Actinomycetota</taxon>
        <taxon>Actinomycetes</taxon>
        <taxon>Micrococcales</taxon>
        <taxon>Microbacteriaceae</taxon>
        <taxon>Gulosibacter</taxon>
    </lineage>
</organism>
<comment type="caution">
    <text evidence="1">The sequence shown here is derived from an EMBL/GenBank/DDBJ whole genome shotgun (WGS) entry which is preliminary data.</text>
</comment>
<dbReference type="EMBL" id="PXVD01000024">
    <property type="protein sequence ID" value="MDJ1372379.1"/>
    <property type="molecule type" value="Genomic_DNA"/>
</dbReference>
<gene>
    <name evidence="1" type="ORF">C7K25_13540</name>
</gene>
<dbReference type="Proteomes" id="UP001170379">
    <property type="component" value="Unassembled WGS sequence"/>
</dbReference>
<reference evidence="1" key="2">
    <citation type="journal article" date="2022" name="Sci. Rep.">
        <title>In silico prediction of the enzymes involved in the degradation of the herbicide molinate by Gulosibacter molinativorax ON4T.</title>
        <authorList>
            <person name="Lopes A.R."/>
            <person name="Bunin E."/>
            <person name="Viana A.T."/>
            <person name="Froufe H."/>
            <person name="Munoz-Merida A."/>
            <person name="Pinho D."/>
            <person name="Figueiredo J."/>
            <person name="Barroso C."/>
            <person name="Vaz-Moreira I."/>
            <person name="Bellanger X."/>
            <person name="Egas C."/>
            <person name="Nunes O.C."/>
        </authorList>
    </citation>
    <scope>NUCLEOTIDE SEQUENCE</scope>
    <source>
        <strain evidence="1">ON4</strain>
    </source>
</reference>
<dbReference type="RefSeq" id="WP_026937561.1">
    <property type="nucleotide sequence ID" value="NZ_CP028426.1"/>
</dbReference>
<protein>
    <submittedName>
        <fullName evidence="1">DUF4177 domain-containing protein</fullName>
    </submittedName>
</protein>
<accession>A0ABT7CB61</accession>
<evidence type="ECO:0000313" key="2">
    <source>
        <dbReference type="Proteomes" id="UP001170379"/>
    </source>
</evidence>
<sequence length="61" mass="6904">MQKWEYFITPLPVHTPGAILNNWGKQGWELVQIVMNEQGGSVAYMKRPLDAEPTTTEETNG</sequence>
<reference evidence="1" key="1">
    <citation type="submission" date="2018-03" db="EMBL/GenBank/DDBJ databases">
        <authorList>
            <person name="Nunes O.C."/>
            <person name="Lopes A.R."/>
            <person name="Froufe H."/>
            <person name="Munoz-Merida A."/>
            <person name="Barroso C."/>
            <person name="Egas C."/>
        </authorList>
    </citation>
    <scope>NUCLEOTIDE SEQUENCE</scope>
    <source>
        <strain evidence="1">ON4</strain>
    </source>
</reference>
<proteinExistence type="predicted"/>
<evidence type="ECO:0000313" key="1">
    <source>
        <dbReference type="EMBL" id="MDJ1372379.1"/>
    </source>
</evidence>
<name>A0ABT7CB61_9MICO</name>
<keyword evidence="2" id="KW-1185">Reference proteome</keyword>